<keyword evidence="3" id="KW-1185">Reference proteome</keyword>
<evidence type="ECO:0000313" key="3">
    <source>
        <dbReference type="Proteomes" id="UP000801492"/>
    </source>
</evidence>
<dbReference type="Proteomes" id="UP000801492">
    <property type="component" value="Unassembled WGS sequence"/>
</dbReference>
<name>A0A8K0DCL5_IGNLU</name>
<dbReference type="AlphaFoldDB" id="A0A8K0DCL5"/>
<accession>A0A8K0DCL5</accession>
<reference evidence="2" key="1">
    <citation type="submission" date="2019-08" db="EMBL/GenBank/DDBJ databases">
        <title>The genome of the North American firefly Photinus pyralis.</title>
        <authorList>
            <consortium name="Photinus pyralis genome working group"/>
            <person name="Fallon T.R."/>
            <person name="Sander Lower S.E."/>
            <person name="Weng J.-K."/>
        </authorList>
    </citation>
    <scope>NUCLEOTIDE SEQUENCE</scope>
    <source>
        <strain evidence="2">TRF0915ILg1</strain>
        <tissue evidence="2">Whole body</tissue>
    </source>
</reference>
<proteinExistence type="predicted"/>
<evidence type="ECO:0000313" key="2">
    <source>
        <dbReference type="EMBL" id="KAF2900547.1"/>
    </source>
</evidence>
<feature type="domain" description="DUF7869" evidence="1">
    <location>
        <begin position="185"/>
        <end position="318"/>
    </location>
</feature>
<protein>
    <recommendedName>
        <fullName evidence="1">DUF7869 domain-containing protein</fullName>
    </recommendedName>
</protein>
<comment type="caution">
    <text evidence="2">The sequence shown here is derived from an EMBL/GenBank/DDBJ whole genome shotgun (WGS) entry which is preliminary data.</text>
</comment>
<gene>
    <name evidence="2" type="ORF">ILUMI_05639</name>
</gene>
<dbReference type="EMBL" id="VTPC01002117">
    <property type="protein sequence ID" value="KAF2900547.1"/>
    <property type="molecule type" value="Genomic_DNA"/>
</dbReference>
<organism evidence="2 3">
    <name type="scientific">Ignelater luminosus</name>
    <name type="common">Cucubano</name>
    <name type="synonym">Pyrophorus luminosus</name>
    <dbReference type="NCBI Taxonomy" id="2038154"/>
    <lineage>
        <taxon>Eukaryota</taxon>
        <taxon>Metazoa</taxon>
        <taxon>Ecdysozoa</taxon>
        <taxon>Arthropoda</taxon>
        <taxon>Hexapoda</taxon>
        <taxon>Insecta</taxon>
        <taxon>Pterygota</taxon>
        <taxon>Neoptera</taxon>
        <taxon>Endopterygota</taxon>
        <taxon>Coleoptera</taxon>
        <taxon>Polyphaga</taxon>
        <taxon>Elateriformia</taxon>
        <taxon>Elateroidea</taxon>
        <taxon>Elateridae</taxon>
        <taxon>Agrypninae</taxon>
        <taxon>Pyrophorini</taxon>
        <taxon>Ignelater</taxon>
    </lineage>
</organism>
<dbReference type="Pfam" id="PF25273">
    <property type="entry name" value="DUF7869"/>
    <property type="match status" value="1"/>
</dbReference>
<evidence type="ECO:0000259" key="1">
    <source>
        <dbReference type="Pfam" id="PF25273"/>
    </source>
</evidence>
<sequence length="397" mass="47113">MKKANFWTYDYSDDGNSDNQDADYFPRHEECWECEAFNIHKSSSHDNVQSDCDICQKYKLHKQRGLRTREQYQSRRCEDSYKENDALFLAADLQRVTKNVIIIPNQQILYVKMFYRLLCFHAWKPLKKLFSHHVLLLLMKDLFPWERKATFVHALLFGMRALHVDLKTISSQHSMPILFFKRDVKTIAIWLDNCSSQNKNWASISFFMDFVNSEKCAVEELNIKYFEPGHTFMATDSFLHQVELSLRKRNKVYEFDDFAGAVQAANSSKVEVQKLQIFYNFTNYTSKYKLQKLTSRFYTKDVVSFQLIKTHAKCFFYKTTFSDNFKKVNEIFNSKFTKALFTKRVRRTEFQSISQDRKTNLIDKLKSHIPPTRLKFWDELPVSASIGDNDDQQLLQL</sequence>
<dbReference type="OrthoDB" id="6617150at2759"/>
<dbReference type="InterPro" id="IPR057191">
    <property type="entry name" value="DUF7869"/>
</dbReference>